<name>A0A9K3LDK1_9STRA</name>
<keyword evidence="2" id="KW-1185">Reference proteome</keyword>
<dbReference type="OrthoDB" id="56809at2759"/>
<dbReference type="Proteomes" id="UP000693970">
    <property type="component" value="Unassembled WGS sequence"/>
</dbReference>
<protein>
    <submittedName>
        <fullName evidence="1">Uncharacterized protein</fullName>
    </submittedName>
</protein>
<proteinExistence type="predicted"/>
<evidence type="ECO:0000313" key="1">
    <source>
        <dbReference type="EMBL" id="KAG7360112.1"/>
    </source>
</evidence>
<reference evidence="1" key="2">
    <citation type="submission" date="2021-04" db="EMBL/GenBank/DDBJ databases">
        <authorList>
            <person name="Podell S."/>
        </authorList>
    </citation>
    <scope>NUCLEOTIDE SEQUENCE</scope>
    <source>
        <strain evidence="1">Hildebrandi</strain>
    </source>
</reference>
<gene>
    <name evidence="1" type="ORF">IV203_035211</name>
</gene>
<sequence length="460" mass="50864">MSSLNPFFGDDDNRDSDWEDFEEEAALLNESGGVSQPKEHIQALHPGPWAVFFQCWCEKRFHQGLHCMAEIQRQTCRSNQSVQQKMFDLQNSRDIPGSTFTSDQGAFPSPCGFQEARRCPKGAVLLFGPVILGDPFAAVDQKSVLLEKVQNATNRKGKSLEERCWLVVVGEVLARGGEVRYLNYDKWTFHQFTHVLDTQWTEMKTVNTYAMPFVPDKTHWTSDIYHALGSWFLVEDGLHRNMEEIEGGMQNVVFPSLRKTGESSTAKLFTQAIQKCLPEDIKSRITSRSLRDAGIAELASHGSLSIYDGCARSGHSTGTTQDHYISDQHYLYGLKAGMARAGYDVASGDSLTTRDLAVVMNNLNAEHKKLAALKDGHMVLPSNNVVKPGLAVGLCGSFPGHCQMGGLVRASNANGMVMKHQCGMCGYFTHGALCCPNNVDTGSYQCYYCLNGMIHPKIGG</sequence>
<organism evidence="1 2">
    <name type="scientific">Nitzschia inconspicua</name>
    <dbReference type="NCBI Taxonomy" id="303405"/>
    <lineage>
        <taxon>Eukaryota</taxon>
        <taxon>Sar</taxon>
        <taxon>Stramenopiles</taxon>
        <taxon>Ochrophyta</taxon>
        <taxon>Bacillariophyta</taxon>
        <taxon>Bacillariophyceae</taxon>
        <taxon>Bacillariophycidae</taxon>
        <taxon>Bacillariales</taxon>
        <taxon>Bacillariaceae</taxon>
        <taxon>Nitzschia</taxon>
    </lineage>
</organism>
<evidence type="ECO:0000313" key="2">
    <source>
        <dbReference type="Proteomes" id="UP000693970"/>
    </source>
</evidence>
<accession>A0A9K3LDK1</accession>
<reference evidence="1" key="1">
    <citation type="journal article" date="2021" name="Sci. Rep.">
        <title>Diploid genomic architecture of Nitzschia inconspicua, an elite biomass production diatom.</title>
        <authorList>
            <person name="Oliver A."/>
            <person name="Podell S."/>
            <person name="Pinowska A."/>
            <person name="Traller J.C."/>
            <person name="Smith S.R."/>
            <person name="McClure R."/>
            <person name="Beliaev A."/>
            <person name="Bohutskyi P."/>
            <person name="Hill E.A."/>
            <person name="Rabines A."/>
            <person name="Zheng H."/>
            <person name="Allen L.Z."/>
            <person name="Kuo A."/>
            <person name="Grigoriev I.V."/>
            <person name="Allen A.E."/>
            <person name="Hazlebeck D."/>
            <person name="Allen E.E."/>
        </authorList>
    </citation>
    <scope>NUCLEOTIDE SEQUENCE</scope>
    <source>
        <strain evidence="1">Hildebrandi</strain>
    </source>
</reference>
<dbReference type="AlphaFoldDB" id="A0A9K3LDK1"/>
<comment type="caution">
    <text evidence="1">The sequence shown here is derived from an EMBL/GenBank/DDBJ whole genome shotgun (WGS) entry which is preliminary data.</text>
</comment>
<dbReference type="EMBL" id="JAGRRH010000013">
    <property type="protein sequence ID" value="KAG7360112.1"/>
    <property type="molecule type" value="Genomic_DNA"/>
</dbReference>